<feature type="region of interest" description="Disordered" evidence="1">
    <location>
        <begin position="1"/>
        <end position="44"/>
    </location>
</feature>
<comment type="caution">
    <text evidence="2">The sequence shown here is derived from an EMBL/GenBank/DDBJ whole genome shotgun (WGS) entry which is preliminary data.</text>
</comment>
<organism evidence="2 3">
    <name type="scientific">Streptomyces anulatus</name>
    <name type="common">Streptomyces chrysomallus</name>
    <dbReference type="NCBI Taxonomy" id="1892"/>
    <lineage>
        <taxon>Bacteria</taxon>
        <taxon>Bacillati</taxon>
        <taxon>Actinomycetota</taxon>
        <taxon>Actinomycetes</taxon>
        <taxon>Kitasatosporales</taxon>
        <taxon>Streptomycetaceae</taxon>
        <taxon>Streptomyces</taxon>
    </lineage>
</organism>
<dbReference type="Proteomes" id="UP000470951">
    <property type="component" value="Unassembled WGS sequence"/>
</dbReference>
<feature type="compositionally biased region" description="Basic and acidic residues" evidence="1">
    <location>
        <begin position="1"/>
        <end position="15"/>
    </location>
</feature>
<dbReference type="RefSeq" id="WP_050359990.1">
    <property type="nucleotide sequence ID" value="NZ_JAAGMS010000202.1"/>
</dbReference>
<accession>A0A7K3RD47</accession>
<evidence type="ECO:0000313" key="2">
    <source>
        <dbReference type="EMBL" id="NEB99992.1"/>
    </source>
</evidence>
<evidence type="ECO:0000256" key="1">
    <source>
        <dbReference type="SAM" id="MobiDB-lite"/>
    </source>
</evidence>
<sequence>MAWDEWERLKQDASQRQDVGMRLNQYPAGDGSGPATSGVTGGVKSTKKAWNDAGAGVGSLREGIDQAVGKLQDGQKGLGAGEGCLTAGAQTSVHASWDRYVKALGKRCDSVKSVLEKTGHDLLLTDEAVQAELNSIKTAHADTPAVGGQNAGR</sequence>
<dbReference type="EMBL" id="JAAGMS010000202">
    <property type="protein sequence ID" value="NEB99992.1"/>
    <property type="molecule type" value="Genomic_DNA"/>
</dbReference>
<name>A0A7K3RD47_STRAQ</name>
<protein>
    <submittedName>
        <fullName evidence="2">Uncharacterized protein</fullName>
    </submittedName>
</protein>
<reference evidence="2 3" key="1">
    <citation type="submission" date="2020-01" db="EMBL/GenBank/DDBJ databases">
        <title>Insect and environment-associated Actinomycetes.</title>
        <authorList>
            <person name="Currrie C."/>
            <person name="Chevrette M."/>
            <person name="Carlson C."/>
            <person name="Stubbendieck R."/>
            <person name="Wendt-Pienkowski E."/>
        </authorList>
    </citation>
    <scope>NUCLEOTIDE SEQUENCE [LARGE SCALE GENOMIC DNA]</scope>
    <source>
        <strain evidence="2 3">SID7903</strain>
    </source>
</reference>
<evidence type="ECO:0000313" key="3">
    <source>
        <dbReference type="Proteomes" id="UP000470951"/>
    </source>
</evidence>
<dbReference type="AlphaFoldDB" id="A0A7K3RD47"/>
<gene>
    <name evidence="2" type="ORF">G3I58_18705</name>
</gene>
<proteinExistence type="predicted"/>